<dbReference type="AlphaFoldDB" id="A0A1W1BRD3"/>
<dbReference type="InterPro" id="IPR003961">
    <property type="entry name" value="FN3_dom"/>
</dbReference>
<organism evidence="2">
    <name type="scientific">hydrothermal vent metagenome</name>
    <dbReference type="NCBI Taxonomy" id="652676"/>
    <lineage>
        <taxon>unclassified sequences</taxon>
        <taxon>metagenomes</taxon>
        <taxon>ecological metagenomes</taxon>
    </lineage>
</organism>
<keyword evidence="2" id="KW-0449">Lipoprotein</keyword>
<sequence length="408" mass="46515">MKSVAFEWNSITDPKVQGIYIYKKTLNAEGTSELVYYTTIQSRFSTHYVDTAVKPDTRYTYTFKTFSAIGEGRASREIVVNTLPVIESVSWIHSITGMPRVAKIIWRPHSNQKVKAYVMERKTLEDEKWEKLDTITGRLNAEYIDEELNDNFVYMYRLRAITYDGITSTPSVIVKVVTKALPNPITNLSATTSIANKINLNWDESLQEDFALYYLYRSKEINSGYEVIAKLHNNTFVDKIEANGKTYFYRVSAVDKDTLESEHSKKSIQGMTLSAPEAPSIVKAKRVGNNIEIHWSKTDPRSVSYSVIRSHKKGWFDEVSEEFTQIKGTQFIDKNVEADSTYSYVVYSVDINGIKSDESVRVKIVIPESDEIIQTKSETIEEEPKTQTIEAKKDTIVTASEDLDLSSL</sequence>
<dbReference type="PROSITE" id="PS50853">
    <property type="entry name" value="FN3"/>
    <property type="match status" value="2"/>
</dbReference>
<accession>A0A1W1BRD3</accession>
<dbReference type="InterPro" id="IPR036116">
    <property type="entry name" value="FN3_sf"/>
</dbReference>
<protein>
    <submittedName>
        <fullName evidence="2">Putative fibronectin domain-containing lipoprotein</fullName>
    </submittedName>
</protein>
<dbReference type="Gene3D" id="2.60.40.10">
    <property type="entry name" value="Immunoglobulins"/>
    <property type="match status" value="4"/>
</dbReference>
<name>A0A1W1BRD3_9ZZZZ</name>
<proteinExistence type="predicted"/>
<evidence type="ECO:0000313" key="2">
    <source>
        <dbReference type="EMBL" id="SFV56073.1"/>
    </source>
</evidence>
<evidence type="ECO:0000259" key="1">
    <source>
        <dbReference type="PROSITE" id="PS50853"/>
    </source>
</evidence>
<reference evidence="2" key="1">
    <citation type="submission" date="2016-10" db="EMBL/GenBank/DDBJ databases">
        <authorList>
            <person name="de Groot N.N."/>
        </authorList>
    </citation>
    <scope>NUCLEOTIDE SEQUENCE</scope>
</reference>
<feature type="domain" description="Fibronectin type-III" evidence="1">
    <location>
        <begin position="85"/>
        <end position="183"/>
    </location>
</feature>
<dbReference type="SMART" id="SM00060">
    <property type="entry name" value="FN3"/>
    <property type="match status" value="2"/>
</dbReference>
<dbReference type="EMBL" id="FPHF01000031">
    <property type="protein sequence ID" value="SFV56073.1"/>
    <property type="molecule type" value="Genomic_DNA"/>
</dbReference>
<dbReference type="InterPro" id="IPR013783">
    <property type="entry name" value="Ig-like_fold"/>
</dbReference>
<feature type="domain" description="Fibronectin type-III" evidence="1">
    <location>
        <begin position="275"/>
        <end position="369"/>
    </location>
</feature>
<gene>
    <name evidence="2" type="ORF">MNB_SM-4-277</name>
</gene>
<dbReference type="SUPFAM" id="SSF49265">
    <property type="entry name" value="Fibronectin type III"/>
    <property type="match status" value="2"/>
</dbReference>